<keyword evidence="2" id="KW-1185">Reference proteome</keyword>
<gene>
    <name evidence="1" type="ORF">HD597_002551</name>
</gene>
<dbReference type="EMBL" id="JAMZEB010000002">
    <property type="protein sequence ID" value="MCP2355531.1"/>
    <property type="molecule type" value="Genomic_DNA"/>
</dbReference>
<organism evidence="1 2">
    <name type="scientific">Nonomuraea thailandensis</name>
    <dbReference type="NCBI Taxonomy" id="1188745"/>
    <lineage>
        <taxon>Bacteria</taxon>
        <taxon>Bacillati</taxon>
        <taxon>Actinomycetota</taxon>
        <taxon>Actinomycetes</taxon>
        <taxon>Streptosporangiales</taxon>
        <taxon>Streptosporangiaceae</taxon>
        <taxon>Nonomuraea</taxon>
    </lineage>
</organism>
<evidence type="ECO:0000313" key="1">
    <source>
        <dbReference type="EMBL" id="MCP2355531.1"/>
    </source>
</evidence>
<evidence type="ECO:0000313" key="2">
    <source>
        <dbReference type="Proteomes" id="UP001139648"/>
    </source>
</evidence>
<dbReference type="SUPFAM" id="SSF82784">
    <property type="entry name" value="OsmC-like"/>
    <property type="match status" value="1"/>
</dbReference>
<accession>A0A9X2GHL4</accession>
<protein>
    <submittedName>
        <fullName evidence="1">Organic hydroperoxide reductase OsmC/OhrA</fullName>
    </submittedName>
</protein>
<comment type="caution">
    <text evidence="1">The sequence shown here is derived from an EMBL/GenBank/DDBJ whole genome shotgun (WGS) entry which is preliminary data.</text>
</comment>
<sequence length="40" mass="4218">MTWPGVDRDQAAPLLAQATALCPYAKMARQGIPATIDFAG</sequence>
<dbReference type="Proteomes" id="UP001139648">
    <property type="component" value="Unassembled WGS sequence"/>
</dbReference>
<dbReference type="AlphaFoldDB" id="A0A9X2GHL4"/>
<name>A0A9X2GHL4_9ACTN</name>
<reference evidence="1" key="1">
    <citation type="submission" date="2022-06" db="EMBL/GenBank/DDBJ databases">
        <title>Sequencing the genomes of 1000 actinobacteria strains.</title>
        <authorList>
            <person name="Klenk H.-P."/>
        </authorList>
    </citation>
    <scope>NUCLEOTIDE SEQUENCE</scope>
    <source>
        <strain evidence="1">DSM 46694</strain>
    </source>
</reference>
<proteinExistence type="predicted"/>
<dbReference type="RefSeq" id="WP_276082895.1">
    <property type="nucleotide sequence ID" value="NZ_BAABKA010000036.1"/>
</dbReference>
<dbReference type="InterPro" id="IPR036102">
    <property type="entry name" value="OsmC/Ohrsf"/>
</dbReference>